<dbReference type="VEuPathDB" id="VectorBase:PPAPM1_010679"/>
<dbReference type="EMBL" id="AJVK01011088">
    <property type="status" value="NOT_ANNOTATED_CDS"/>
    <property type="molecule type" value="Genomic_DNA"/>
</dbReference>
<dbReference type="AlphaFoldDB" id="A0A1B0D3X5"/>
<accession>A0A1B0D3X5</accession>
<evidence type="ECO:0000313" key="2">
    <source>
        <dbReference type="Proteomes" id="UP000092462"/>
    </source>
</evidence>
<keyword evidence="2" id="KW-1185">Reference proteome</keyword>
<dbReference type="InterPro" id="IPR006631">
    <property type="entry name" value="DM4_12"/>
</dbReference>
<dbReference type="Pfam" id="PF07841">
    <property type="entry name" value="DM4_12"/>
    <property type="match status" value="1"/>
</dbReference>
<dbReference type="Proteomes" id="UP000092462">
    <property type="component" value="Unassembled WGS sequence"/>
</dbReference>
<dbReference type="VEuPathDB" id="VectorBase:PPAI002048"/>
<reference evidence="1" key="1">
    <citation type="submission" date="2022-08" db="UniProtKB">
        <authorList>
            <consortium name="EnsemblMetazoa"/>
        </authorList>
    </citation>
    <scope>IDENTIFICATION</scope>
    <source>
        <strain evidence="1">Israel</strain>
    </source>
</reference>
<sequence>MLNLVTSLASKMLNQFGLLVICLITCASALPSSIPFKDKEPKLHSFGTDDWRKVYNESQNNINLDVNTERSQRLGYTTGYGNGLQGYPHSASGVGVYTPMKIDLGGVFLGALVGIGAILILPKLVNAFSGNYGNYRSVDGGSNGLNEMLVKLDTYLNQNNIDTASCMQRAVCSYVKSSEKNMQTGTSDQMDHIIHDISRNSIVEYMLDGTPIKEALENGRNDKVNKCEIIYPGCRLDQETLLQMVKRFLPKN</sequence>
<dbReference type="EnsemblMetazoa" id="PPAI002048-RA">
    <property type="protein sequence ID" value="PPAI002048-PA"/>
    <property type="gene ID" value="PPAI002048"/>
</dbReference>
<protein>
    <submittedName>
        <fullName evidence="1">Uncharacterized protein</fullName>
    </submittedName>
</protein>
<proteinExistence type="predicted"/>
<name>A0A1B0D3X5_PHLPP</name>
<organism evidence="1 2">
    <name type="scientific">Phlebotomus papatasi</name>
    <name type="common">Sandfly</name>
    <dbReference type="NCBI Taxonomy" id="29031"/>
    <lineage>
        <taxon>Eukaryota</taxon>
        <taxon>Metazoa</taxon>
        <taxon>Ecdysozoa</taxon>
        <taxon>Arthropoda</taxon>
        <taxon>Hexapoda</taxon>
        <taxon>Insecta</taxon>
        <taxon>Pterygota</taxon>
        <taxon>Neoptera</taxon>
        <taxon>Endopterygota</taxon>
        <taxon>Diptera</taxon>
        <taxon>Nematocera</taxon>
        <taxon>Psychodoidea</taxon>
        <taxon>Psychodidae</taxon>
        <taxon>Phlebotomus</taxon>
        <taxon>Phlebotomus</taxon>
    </lineage>
</organism>
<evidence type="ECO:0000313" key="1">
    <source>
        <dbReference type="EnsemblMetazoa" id="PPAI002048-PA"/>
    </source>
</evidence>